<dbReference type="CDD" id="cd00082">
    <property type="entry name" value="HisKA"/>
    <property type="match status" value="1"/>
</dbReference>
<evidence type="ECO:0000256" key="3">
    <source>
        <dbReference type="ARBA" id="ARBA00022553"/>
    </source>
</evidence>
<feature type="domain" description="Histidine kinase" evidence="6">
    <location>
        <begin position="195"/>
        <end position="401"/>
    </location>
</feature>
<dbReference type="SMART" id="SM00448">
    <property type="entry name" value="REC"/>
    <property type="match status" value="1"/>
</dbReference>
<dbReference type="SMART" id="SM00388">
    <property type="entry name" value="HisKA"/>
    <property type="match status" value="1"/>
</dbReference>
<dbReference type="PRINTS" id="PR00344">
    <property type="entry name" value="BCTRLSENSOR"/>
</dbReference>
<dbReference type="PROSITE" id="PS50110">
    <property type="entry name" value="RESPONSE_REGULATORY"/>
    <property type="match status" value="1"/>
</dbReference>
<name>A0ABM9D4N2_9BACT</name>
<dbReference type="Proteomes" id="UP001295463">
    <property type="component" value="Chromosome"/>
</dbReference>
<evidence type="ECO:0000313" key="8">
    <source>
        <dbReference type="EMBL" id="CAH2030223.1"/>
    </source>
</evidence>
<dbReference type="EC" id="2.7.13.3" evidence="2"/>
<dbReference type="PANTHER" id="PTHR43547:SF2">
    <property type="entry name" value="HYBRID SIGNAL TRANSDUCTION HISTIDINE KINASE C"/>
    <property type="match status" value="1"/>
</dbReference>
<dbReference type="RefSeq" id="WP_305731174.1">
    <property type="nucleotide sequence ID" value="NZ_OW150024.1"/>
</dbReference>
<dbReference type="SMART" id="SM00387">
    <property type="entry name" value="HATPase_c"/>
    <property type="match status" value="1"/>
</dbReference>
<dbReference type="PANTHER" id="PTHR43547">
    <property type="entry name" value="TWO-COMPONENT HISTIDINE KINASE"/>
    <property type="match status" value="1"/>
</dbReference>
<dbReference type="SUPFAM" id="SSF52172">
    <property type="entry name" value="CheY-like"/>
    <property type="match status" value="1"/>
</dbReference>
<evidence type="ECO:0000259" key="7">
    <source>
        <dbReference type="PROSITE" id="PS50110"/>
    </source>
</evidence>
<dbReference type="InterPro" id="IPR003594">
    <property type="entry name" value="HATPase_dom"/>
</dbReference>
<dbReference type="InterPro" id="IPR005467">
    <property type="entry name" value="His_kinase_dom"/>
</dbReference>
<evidence type="ECO:0000256" key="2">
    <source>
        <dbReference type="ARBA" id="ARBA00012438"/>
    </source>
</evidence>
<evidence type="ECO:0000256" key="1">
    <source>
        <dbReference type="ARBA" id="ARBA00000085"/>
    </source>
</evidence>
<dbReference type="InterPro" id="IPR004358">
    <property type="entry name" value="Sig_transdc_His_kin-like_C"/>
</dbReference>
<dbReference type="Pfam" id="PF02518">
    <property type="entry name" value="HATPase_c"/>
    <property type="match status" value="1"/>
</dbReference>
<evidence type="ECO:0000256" key="4">
    <source>
        <dbReference type="PROSITE-ProRule" id="PRU00169"/>
    </source>
</evidence>
<dbReference type="SUPFAM" id="SSF55874">
    <property type="entry name" value="ATPase domain of HSP90 chaperone/DNA topoisomerase II/histidine kinase"/>
    <property type="match status" value="1"/>
</dbReference>
<evidence type="ECO:0000256" key="5">
    <source>
        <dbReference type="SAM" id="Coils"/>
    </source>
</evidence>
<dbReference type="Gene3D" id="3.30.565.10">
    <property type="entry name" value="Histidine kinase-like ATPase, C-terminal domain"/>
    <property type="match status" value="1"/>
</dbReference>
<evidence type="ECO:0000313" key="9">
    <source>
        <dbReference type="Proteomes" id="UP001295463"/>
    </source>
</evidence>
<dbReference type="InterPro" id="IPR011006">
    <property type="entry name" value="CheY-like_superfamily"/>
</dbReference>
<dbReference type="Gene3D" id="3.40.50.2300">
    <property type="match status" value="1"/>
</dbReference>
<dbReference type="InterPro" id="IPR003661">
    <property type="entry name" value="HisK_dim/P_dom"/>
</dbReference>
<feature type="coiled-coil region" evidence="5">
    <location>
        <begin position="134"/>
        <end position="186"/>
    </location>
</feature>
<comment type="catalytic activity">
    <reaction evidence="1">
        <text>ATP + protein L-histidine = ADP + protein N-phospho-L-histidine.</text>
        <dbReference type="EC" id="2.7.13.3"/>
    </reaction>
</comment>
<dbReference type="Gene3D" id="1.10.287.130">
    <property type="match status" value="1"/>
</dbReference>
<dbReference type="EMBL" id="OW150024">
    <property type="protein sequence ID" value="CAH2030223.1"/>
    <property type="molecule type" value="Genomic_DNA"/>
</dbReference>
<accession>A0ABM9D4N2</accession>
<protein>
    <recommendedName>
        <fullName evidence="2">histidine kinase</fullName>
        <ecNumber evidence="2">2.7.13.3</ecNumber>
    </recommendedName>
</protein>
<feature type="modified residue" description="4-aspartylphosphate" evidence="4">
    <location>
        <position position="67"/>
    </location>
</feature>
<reference evidence="8 9" key="1">
    <citation type="submission" date="2022-03" db="EMBL/GenBank/DDBJ databases">
        <authorList>
            <person name="Koch H."/>
        </authorList>
    </citation>
    <scope>NUCLEOTIDE SEQUENCE [LARGE SCALE GENOMIC DNA]</scope>
    <source>
        <strain evidence="8 9">G1</strain>
    </source>
</reference>
<sequence>MAALSGGGRPEQVEAATTIVVIDDEPAICHLVSLLLAERGYRVTTAATAAEGLAAARTYQPDLVLMDYLLPDLDGIALLQELKATVPDCAVIICTGRGSEEIAVQLIKNGAAEYLLKPFNPRTFGDRIDAVRRLRSIELANRALQQERERLLLEIESWNRELQSRVREKSEALQRAQAEIAQTEKLAALGYLAAGMAHEIRNPLNSIALFTQLLTQGASEAETQEFLDKILKEVDRIDGIIRRLVEAANRRRSAAQVVLVDQVVREALAIFKPQVEARQITVDFRCPTPLPSIKADPTELEQIFTNLFQNALEEMGDGGRLAIGLSGSGSGIEIRVADSGGGIRPEDREAIFKPFYSTKSRGTGIGLPVAQRIARLYRGDLSVEHSSPAGTTFLVTLPVTC</sequence>
<keyword evidence="3 4" id="KW-0597">Phosphoprotein</keyword>
<feature type="domain" description="Response regulatory" evidence="7">
    <location>
        <begin position="18"/>
        <end position="132"/>
    </location>
</feature>
<dbReference type="PROSITE" id="PS50109">
    <property type="entry name" value="HIS_KIN"/>
    <property type="match status" value="1"/>
</dbReference>
<dbReference type="CDD" id="cd00156">
    <property type="entry name" value="REC"/>
    <property type="match status" value="1"/>
</dbReference>
<gene>
    <name evidence="8" type="ORF">GEAMG1_0401</name>
</gene>
<proteinExistence type="predicted"/>
<organism evidence="8 9">
    <name type="scientific">Trichlorobacter ammonificans</name>
    <dbReference type="NCBI Taxonomy" id="2916410"/>
    <lineage>
        <taxon>Bacteria</taxon>
        <taxon>Pseudomonadati</taxon>
        <taxon>Thermodesulfobacteriota</taxon>
        <taxon>Desulfuromonadia</taxon>
        <taxon>Geobacterales</taxon>
        <taxon>Geobacteraceae</taxon>
        <taxon>Trichlorobacter</taxon>
    </lineage>
</organism>
<keyword evidence="9" id="KW-1185">Reference proteome</keyword>
<dbReference type="Pfam" id="PF00512">
    <property type="entry name" value="HisKA"/>
    <property type="match status" value="1"/>
</dbReference>
<dbReference type="InterPro" id="IPR001789">
    <property type="entry name" value="Sig_transdc_resp-reg_receiver"/>
</dbReference>
<dbReference type="SUPFAM" id="SSF47384">
    <property type="entry name" value="Homodimeric domain of signal transducing histidine kinase"/>
    <property type="match status" value="1"/>
</dbReference>
<evidence type="ECO:0000259" key="6">
    <source>
        <dbReference type="PROSITE" id="PS50109"/>
    </source>
</evidence>
<dbReference type="InterPro" id="IPR036097">
    <property type="entry name" value="HisK_dim/P_sf"/>
</dbReference>
<dbReference type="InterPro" id="IPR036890">
    <property type="entry name" value="HATPase_C_sf"/>
</dbReference>
<keyword evidence="5" id="KW-0175">Coiled coil</keyword>
<dbReference type="Pfam" id="PF00072">
    <property type="entry name" value="Response_reg"/>
    <property type="match status" value="1"/>
</dbReference>